<evidence type="ECO:0000256" key="6">
    <source>
        <dbReference type="ARBA" id="ARBA00023306"/>
    </source>
</evidence>
<dbReference type="GeneTree" id="ENSGT00390000001316"/>
<name>G1RB97_NOMLE</name>
<keyword evidence="7" id="KW-0175">Coiled coil</keyword>
<dbReference type="EMBL" id="ADFV01109402">
    <property type="status" value="NOT_ANNOTATED_CDS"/>
    <property type="molecule type" value="Genomic_DNA"/>
</dbReference>
<dbReference type="PANTHER" id="PTHR23168:SF0">
    <property type="entry name" value="MITOTIC SPINDLE ASSEMBLY CHECKPOINT PROTEIN MAD1"/>
    <property type="match status" value="1"/>
</dbReference>
<evidence type="ECO:0000256" key="2">
    <source>
        <dbReference type="ARBA" id="ARBA00008029"/>
    </source>
</evidence>
<comment type="subcellular location">
    <subcellularLocation>
        <location evidence="1">Nucleus</location>
    </subcellularLocation>
</comment>
<dbReference type="EMBL" id="ADFV01109401">
    <property type="status" value="NOT_ANNOTATED_CDS"/>
    <property type="molecule type" value="Genomic_DNA"/>
</dbReference>
<keyword evidence="9" id="KW-1185">Reference proteome</keyword>
<dbReference type="InterPro" id="IPR008672">
    <property type="entry name" value="Mad1"/>
</dbReference>
<dbReference type="InParanoid" id="G1RB97"/>
<reference evidence="8" key="3">
    <citation type="submission" date="2025-09" db="UniProtKB">
        <authorList>
            <consortium name="Ensembl"/>
        </authorList>
    </citation>
    <scope>IDENTIFICATION</scope>
</reference>
<keyword evidence="5" id="KW-0539">Nucleus</keyword>
<keyword evidence="4" id="KW-0498">Mitosis</keyword>
<sequence>EDLGENTTVLSTLRSLNNFICQRVEGGFGLDISTSAPGYLQMQYQQSMQLEERAEQIRSKSHLIQVEREKMQMELSHKRARVELERAASTSARNYEREVDRNQELLTRIRQLQEREAGAEEKMQEQLERNRQCQQNLDAASKRLREKEDSLAQAGETINALKGRISELQWSVMDQEMRVKRLESEKQELQEQLDLQHKKCQEANQKIQELQASQEARADHEQQIKDLEQKLSLQEQDAAIVKNMKSELVRLPRLERELKQLREESARLREMRETNGLLQEELEGLQRKLGRQEKMQETLVGLELENERLLAKLQSWERLDQTTGLSIRTPEDLSRFVVELQQRELALKDKNSAVTSSVHILPGDPHHLTLEMKQNELLKERKLACTFLPPNREVLPKIICLDQQQQAHLCVQGHMEGNIRICMLPVLPSLWSQMWIEPMGGLVWEWGLCLREQPLQWAGGPRNPSCGWPLRTCGFPLRAGAPSLGKGESWGTPWKRLVLLPFL</sequence>
<keyword evidence="6" id="KW-0131">Cell cycle</keyword>
<dbReference type="PANTHER" id="PTHR23168">
    <property type="entry name" value="MITOTIC SPINDLE ASSEMBLY CHECKPOINT PROTEIN MAD1 MITOTIC ARREST DEFICIENT-LIKE PROTEIN 1"/>
    <property type="match status" value="1"/>
</dbReference>
<evidence type="ECO:0000256" key="7">
    <source>
        <dbReference type="SAM" id="Coils"/>
    </source>
</evidence>
<dbReference type="STRING" id="61853.ENSNLEP00000010494"/>
<dbReference type="eggNOG" id="KOG4593">
    <property type="taxonomic scope" value="Eukaryota"/>
</dbReference>
<evidence type="ECO:0000313" key="8">
    <source>
        <dbReference type="Ensembl" id="ENSNLEP00000010494.3"/>
    </source>
</evidence>
<feature type="coiled-coil region" evidence="7">
    <location>
        <begin position="92"/>
        <end position="319"/>
    </location>
</feature>
<accession>G1RB97</accession>
<dbReference type="AlphaFoldDB" id="G1RB97"/>
<dbReference type="GO" id="GO:0051315">
    <property type="term" value="P:attachment of mitotic spindle microtubules to kinetochore"/>
    <property type="evidence" value="ECO:0007669"/>
    <property type="project" value="TreeGrafter"/>
</dbReference>
<dbReference type="GO" id="GO:0051301">
    <property type="term" value="P:cell division"/>
    <property type="evidence" value="ECO:0007669"/>
    <property type="project" value="UniProtKB-KW"/>
</dbReference>
<dbReference type="Proteomes" id="UP000001073">
    <property type="component" value="Chromosome 20"/>
</dbReference>
<dbReference type="GO" id="GO:0005635">
    <property type="term" value="C:nuclear envelope"/>
    <property type="evidence" value="ECO:0007669"/>
    <property type="project" value="TreeGrafter"/>
</dbReference>
<evidence type="ECO:0000313" key="9">
    <source>
        <dbReference type="Proteomes" id="UP000001073"/>
    </source>
</evidence>
<dbReference type="Pfam" id="PF05557">
    <property type="entry name" value="MAD"/>
    <property type="match status" value="1"/>
</dbReference>
<evidence type="ECO:0000256" key="3">
    <source>
        <dbReference type="ARBA" id="ARBA00022618"/>
    </source>
</evidence>
<evidence type="ECO:0008006" key="10">
    <source>
        <dbReference type="Google" id="ProtNLM"/>
    </source>
</evidence>
<organism evidence="8 9">
    <name type="scientific">Nomascus leucogenys</name>
    <name type="common">Northern white-cheeked gibbon</name>
    <name type="synonym">Hylobates leucogenys</name>
    <dbReference type="NCBI Taxonomy" id="61853"/>
    <lineage>
        <taxon>Eukaryota</taxon>
        <taxon>Metazoa</taxon>
        <taxon>Chordata</taxon>
        <taxon>Craniata</taxon>
        <taxon>Vertebrata</taxon>
        <taxon>Euteleostomi</taxon>
        <taxon>Mammalia</taxon>
        <taxon>Eutheria</taxon>
        <taxon>Euarchontoglires</taxon>
        <taxon>Primates</taxon>
        <taxon>Haplorrhini</taxon>
        <taxon>Catarrhini</taxon>
        <taxon>Hylobatidae</taxon>
        <taxon>Nomascus</taxon>
    </lineage>
</organism>
<protein>
    <recommendedName>
        <fullName evidence="10">Mitotic arrest deficient 1 like 1</fullName>
    </recommendedName>
</protein>
<dbReference type="OMA" id="GNIRICM"/>
<keyword evidence="3" id="KW-0132">Cell division</keyword>
<proteinExistence type="inferred from homology"/>
<dbReference type="GO" id="GO:0000776">
    <property type="term" value="C:kinetochore"/>
    <property type="evidence" value="ECO:0007669"/>
    <property type="project" value="TreeGrafter"/>
</dbReference>
<evidence type="ECO:0000256" key="5">
    <source>
        <dbReference type="ARBA" id="ARBA00023242"/>
    </source>
</evidence>
<dbReference type="EMBL" id="ADFV01109400">
    <property type="status" value="NOT_ANNOTATED_CDS"/>
    <property type="molecule type" value="Genomic_DNA"/>
</dbReference>
<comment type="similarity">
    <text evidence="2">Belongs to the MAD1 family.</text>
</comment>
<evidence type="ECO:0000256" key="1">
    <source>
        <dbReference type="ARBA" id="ARBA00004123"/>
    </source>
</evidence>
<dbReference type="EMBL" id="ADFV01109406">
    <property type="status" value="NOT_ANNOTATED_CDS"/>
    <property type="molecule type" value="Genomic_DNA"/>
</dbReference>
<dbReference type="EMBL" id="ADFV01109403">
    <property type="status" value="NOT_ANNOTATED_CDS"/>
    <property type="molecule type" value="Genomic_DNA"/>
</dbReference>
<evidence type="ECO:0000256" key="4">
    <source>
        <dbReference type="ARBA" id="ARBA00022776"/>
    </source>
</evidence>
<reference evidence="8" key="2">
    <citation type="submission" date="2025-08" db="UniProtKB">
        <authorList>
            <consortium name="Ensembl"/>
        </authorList>
    </citation>
    <scope>IDENTIFICATION</scope>
</reference>
<dbReference type="Ensembl" id="ENSNLET00000011007.3">
    <property type="protein sequence ID" value="ENSNLEP00000010494.3"/>
    <property type="gene ID" value="ENSNLEG00000008599.3"/>
</dbReference>
<dbReference type="GO" id="GO:0007094">
    <property type="term" value="P:mitotic spindle assembly checkpoint signaling"/>
    <property type="evidence" value="ECO:0007669"/>
    <property type="project" value="InterPro"/>
</dbReference>
<reference evidence="8 9" key="1">
    <citation type="submission" date="2012-10" db="EMBL/GenBank/DDBJ databases">
        <authorList>
            <consortium name="Gibbon Genome Sequencing Consortium"/>
        </authorList>
    </citation>
    <scope>NUCLEOTIDE SEQUENCE [LARGE SCALE GENOMIC DNA]</scope>
</reference>
<dbReference type="EMBL" id="ADFV01109405">
    <property type="status" value="NOT_ANNOTATED_CDS"/>
    <property type="molecule type" value="Genomic_DNA"/>
</dbReference>
<dbReference type="HOGENOM" id="CLU_023576_0_0_1"/>
<dbReference type="EMBL" id="ADFV01109404">
    <property type="status" value="NOT_ANNOTATED_CDS"/>
    <property type="molecule type" value="Genomic_DNA"/>
</dbReference>
<dbReference type="GO" id="GO:0072686">
    <property type="term" value="C:mitotic spindle"/>
    <property type="evidence" value="ECO:0007669"/>
    <property type="project" value="TreeGrafter"/>
</dbReference>